<feature type="transmembrane region" description="Helical" evidence="8">
    <location>
        <begin position="216"/>
        <end position="239"/>
    </location>
</feature>
<evidence type="ECO:0008006" key="11">
    <source>
        <dbReference type="Google" id="ProtNLM"/>
    </source>
</evidence>
<feature type="transmembrane region" description="Helical" evidence="8">
    <location>
        <begin position="133"/>
        <end position="153"/>
    </location>
</feature>
<dbReference type="Proteomes" id="UP001176940">
    <property type="component" value="Unassembled WGS sequence"/>
</dbReference>
<evidence type="ECO:0000256" key="2">
    <source>
        <dbReference type="ARBA" id="ARBA00008335"/>
    </source>
</evidence>
<evidence type="ECO:0000256" key="1">
    <source>
        <dbReference type="ARBA" id="ARBA00004141"/>
    </source>
</evidence>
<evidence type="ECO:0000313" key="10">
    <source>
        <dbReference type="Proteomes" id="UP001176940"/>
    </source>
</evidence>
<dbReference type="Pfam" id="PF07690">
    <property type="entry name" value="MFS_1"/>
    <property type="match status" value="1"/>
</dbReference>
<sequence>MDSTPIGVEPHVHYCNEQYHVTADRGRGCGTRRPSVREKLPGTASGAGECCHNPSYVKMTQGKKKKRVNRSVLLAKKIIIKDGGSPQGFGSPSVYHAVIVIFLEFFAWGLLTAPTLVVLHETFPKHTFLMNGLIQGVKGLLSFLSAPLIGALSDVWGRKSFLLLTVFFTCAPIPLMKISPWWYFAVISVSGVFAVTFSVVFAYVADITQEHERSMAYGLVSATFAASLVTSPAIGAYLSHAYGDSLVVLLATAIALLDICFILVAVPESLPEKMRPASWGAPISWEQADPFASLKKVGQDSIVLLICITVFLSYLPEAGQYSSFFLYLRQIMKFSPESVAAFIAVFGNSIYRCSDHCVKSTHEVNWKQEHNFAGPWFSDLAVGLNLVSALVSRTADADQQGVVQGMITGIRGLCNGLGPALYGFIFYIFHVELNENPIGESEPRDKVTTSHSQQNSIIPGPPFLFGACSVLLALLVALFIPEHTNLNMRSSNWKKHGAGHSHPHSPPAPGEGKEPLLQDTNVSVAHVAKSLLMTLDVHVAFLFIHLDSRSFRIQWDGSSRYPAAQSLSGLNMLCSGAVKMQAGGEVHTSVFLV</sequence>
<feature type="compositionally biased region" description="Basic residues" evidence="7">
    <location>
        <begin position="492"/>
        <end position="503"/>
    </location>
</feature>
<dbReference type="SUPFAM" id="SSF103473">
    <property type="entry name" value="MFS general substrate transporter"/>
    <property type="match status" value="2"/>
</dbReference>
<feature type="region of interest" description="Disordered" evidence="7">
    <location>
        <begin position="491"/>
        <end position="516"/>
    </location>
</feature>
<name>A0ABN9MFT1_9NEOB</name>
<organism evidence="9 10">
    <name type="scientific">Ranitomeya imitator</name>
    <name type="common">mimic poison frog</name>
    <dbReference type="NCBI Taxonomy" id="111125"/>
    <lineage>
        <taxon>Eukaryota</taxon>
        <taxon>Metazoa</taxon>
        <taxon>Chordata</taxon>
        <taxon>Craniata</taxon>
        <taxon>Vertebrata</taxon>
        <taxon>Euteleostomi</taxon>
        <taxon>Amphibia</taxon>
        <taxon>Batrachia</taxon>
        <taxon>Anura</taxon>
        <taxon>Neobatrachia</taxon>
        <taxon>Hyloidea</taxon>
        <taxon>Dendrobatidae</taxon>
        <taxon>Dendrobatinae</taxon>
        <taxon>Ranitomeya</taxon>
    </lineage>
</organism>
<accession>A0ABN9MFT1</accession>
<dbReference type="InterPro" id="IPR011701">
    <property type="entry name" value="MFS"/>
</dbReference>
<reference evidence="9" key="1">
    <citation type="submission" date="2023-07" db="EMBL/GenBank/DDBJ databases">
        <authorList>
            <person name="Stuckert A."/>
        </authorList>
    </citation>
    <scope>NUCLEOTIDE SEQUENCE</scope>
</reference>
<evidence type="ECO:0000256" key="8">
    <source>
        <dbReference type="SAM" id="Phobius"/>
    </source>
</evidence>
<feature type="transmembrane region" description="Helical" evidence="8">
    <location>
        <begin position="182"/>
        <end position="204"/>
    </location>
</feature>
<keyword evidence="4 8" id="KW-0812">Transmembrane</keyword>
<comment type="caution">
    <text evidence="9">The sequence shown here is derived from an EMBL/GenBank/DDBJ whole genome shotgun (WGS) entry which is preliminary data.</text>
</comment>
<evidence type="ECO:0000256" key="6">
    <source>
        <dbReference type="ARBA" id="ARBA00023136"/>
    </source>
</evidence>
<dbReference type="InterPro" id="IPR036259">
    <property type="entry name" value="MFS_trans_sf"/>
</dbReference>
<evidence type="ECO:0000256" key="3">
    <source>
        <dbReference type="ARBA" id="ARBA00022448"/>
    </source>
</evidence>
<protein>
    <recommendedName>
        <fullName evidence="11">Major facilitator superfamily (MFS) profile domain-containing protein</fullName>
    </recommendedName>
</protein>
<comment type="similarity">
    <text evidence="2">Belongs to the major facilitator superfamily.</text>
</comment>
<dbReference type="EMBL" id="CAUEEQ010065250">
    <property type="protein sequence ID" value="CAJ0965143.1"/>
    <property type="molecule type" value="Genomic_DNA"/>
</dbReference>
<feature type="transmembrane region" description="Helical" evidence="8">
    <location>
        <begin position="463"/>
        <end position="480"/>
    </location>
</feature>
<feature type="transmembrane region" description="Helical" evidence="8">
    <location>
        <begin position="245"/>
        <end position="266"/>
    </location>
</feature>
<dbReference type="PANTHER" id="PTHR23504">
    <property type="entry name" value="MAJOR FACILITATOR SUPERFAMILY DOMAIN-CONTAINING PROTEIN 10"/>
    <property type="match status" value="1"/>
</dbReference>
<dbReference type="PANTHER" id="PTHR23504:SF77">
    <property type="entry name" value="HIPPOCAMPUS ABUNDANT TRANSCRIPT 1 PROTEIN"/>
    <property type="match status" value="1"/>
</dbReference>
<dbReference type="CDD" id="cd17387">
    <property type="entry name" value="MFS_MFSD14"/>
    <property type="match status" value="1"/>
</dbReference>
<gene>
    <name evidence="9" type="ORF">RIMI_LOCUS19964831</name>
</gene>
<feature type="transmembrane region" description="Helical" evidence="8">
    <location>
        <begin position="94"/>
        <end position="113"/>
    </location>
</feature>
<evidence type="ECO:0000256" key="7">
    <source>
        <dbReference type="SAM" id="MobiDB-lite"/>
    </source>
</evidence>
<keyword evidence="5 8" id="KW-1133">Transmembrane helix</keyword>
<evidence type="ECO:0000313" key="9">
    <source>
        <dbReference type="EMBL" id="CAJ0965143.1"/>
    </source>
</evidence>
<proteinExistence type="inferred from homology"/>
<evidence type="ECO:0000256" key="5">
    <source>
        <dbReference type="ARBA" id="ARBA00022989"/>
    </source>
</evidence>
<keyword evidence="10" id="KW-1185">Reference proteome</keyword>
<keyword evidence="3" id="KW-0813">Transport</keyword>
<dbReference type="Gene3D" id="1.20.1250.20">
    <property type="entry name" value="MFS general substrate transporter like domains"/>
    <property type="match status" value="1"/>
</dbReference>
<keyword evidence="6 8" id="KW-0472">Membrane</keyword>
<comment type="subcellular location">
    <subcellularLocation>
        <location evidence="1">Membrane</location>
        <topology evidence="1">Multi-pass membrane protein</topology>
    </subcellularLocation>
</comment>
<feature type="transmembrane region" description="Helical" evidence="8">
    <location>
        <begin position="302"/>
        <end position="328"/>
    </location>
</feature>
<evidence type="ECO:0000256" key="4">
    <source>
        <dbReference type="ARBA" id="ARBA00022692"/>
    </source>
</evidence>